<accession>A0A848H5R0</accession>
<dbReference type="RefSeq" id="WP_169418727.1">
    <property type="nucleotide sequence ID" value="NZ_JABBFX010000001.1"/>
</dbReference>
<evidence type="ECO:0000313" key="2">
    <source>
        <dbReference type="Proteomes" id="UP000541185"/>
    </source>
</evidence>
<keyword evidence="2" id="KW-1185">Reference proteome</keyword>
<gene>
    <name evidence="1" type="ORF">HHL11_12665</name>
</gene>
<evidence type="ECO:0000313" key="1">
    <source>
        <dbReference type="EMBL" id="NML44610.1"/>
    </source>
</evidence>
<dbReference type="EMBL" id="JABBFX010000001">
    <property type="protein sequence ID" value="NML44610.1"/>
    <property type="molecule type" value="Genomic_DNA"/>
</dbReference>
<organism evidence="1 2">
    <name type="scientific">Ramlibacter agri</name>
    <dbReference type="NCBI Taxonomy" id="2728837"/>
    <lineage>
        <taxon>Bacteria</taxon>
        <taxon>Pseudomonadati</taxon>
        <taxon>Pseudomonadota</taxon>
        <taxon>Betaproteobacteria</taxon>
        <taxon>Burkholderiales</taxon>
        <taxon>Comamonadaceae</taxon>
        <taxon>Ramlibacter</taxon>
    </lineage>
</organism>
<sequence length="121" mass="12708">MPNTEATAAKWVTALASRFDVPFAARLREHFAQARLTRLCECGCNSFVCAVPPGAGLSPLFGDGGRTSCELAFSSDAGDPVCIIVHADAHGHFCGLDVFLGLFREAVPDGVTLGDLLSPMP</sequence>
<reference evidence="1 2" key="1">
    <citation type="submission" date="2020-04" db="EMBL/GenBank/DDBJ databases">
        <title>Ramlibacter sp. G-1-2-2 isolated from soil.</title>
        <authorList>
            <person name="Dahal R.H."/>
        </authorList>
    </citation>
    <scope>NUCLEOTIDE SEQUENCE [LARGE SCALE GENOMIC DNA]</scope>
    <source>
        <strain evidence="1 2">G-1-2-2</strain>
    </source>
</reference>
<name>A0A848H5R0_9BURK</name>
<protein>
    <submittedName>
        <fullName evidence="1">Uncharacterized protein</fullName>
    </submittedName>
</protein>
<dbReference type="AlphaFoldDB" id="A0A848H5R0"/>
<proteinExistence type="predicted"/>
<comment type="caution">
    <text evidence="1">The sequence shown here is derived from an EMBL/GenBank/DDBJ whole genome shotgun (WGS) entry which is preliminary data.</text>
</comment>
<dbReference type="Proteomes" id="UP000541185">
    <property type="component" value="Unassembled WGS sequence"/>
</dbReference>